<dbReference type="OrthoDB" id="9805474at2"/>
<organism evidence="4 5">
    <name type="scientific">Sedimentibacter saalensis</name>
    <dbReference type="NCBI Taxonomy" id="130788"/>
    <lineage>
        <taxon>Bacteria</taxon>
        <taxon>Bacillati</taxon>
        <taxon>Bacillota</taxon>
        <taxon>Tissierellia</taxon>
        <taxon>Sedimentibacter</taxon>
    </lineage>
</organism>
<dbReference type="SUPFAM" id="SSF141868">
    <property type="entry name" value="EAL domain-like"/>
    <property type="match status" value="1"/>
</dbReference>
<evidence type="ECO:0000259" key="3">
    <source>
        <dbReference type="PROSITE" id="PS50887"/>
    </source>
</evidence>
<evidence type="ECO:0000313" key="5">
    <source>
        <dbReference type="Proteomes" id="UP000315343"/>
    </source>
</evidence>
<dbReference type="PANTHER" id="PTHR33121:SF70">
    <property type="entry name" value="SIGNALING PROTEIN YKOW"/>
    <property type="match status" value="1"/>
</dbReference>
<dbReference type="Gene3D" id="3.30.70.270">
    <property type="match status" value="1"/>
</dbReference>
<accession>A0A562J6G0</accession>
<dbReference type="SMART" id="SM00052">
    <property type="entry name" value="EAL"/>
    <property type="match status" value="1"/>
</dbReference>
<comment type="caution">
    <text evidence="4">The sequence shown here is derived from an EMBL/GenBank/DDBJ whole genome shotgun (WGS) entry which is preliminary data.</text>
</comment>
<dbReference type="InterPro" id="IPR035919">
    <property type="entry name" value="EAL_sf"/>
</dbReference>
<evidence type="ECO:0000259" key="2">
    <source>
        <dbReference type="PROSITE" id="PS50883"/>
    </source>
</evidence>
<dbReference type="SUPFAM" id="SSF55073">
    <property type="entry name" value="Nucleotide cyclase"/>
    <property type="match status" value="1"/>
</dbReference>
<dbReference type="SMART" id="SM00267">
    <property type="entry name" value="GGDEF"/>
    <property type="match status" value="1"/>
</dbReference>
<evidence type="ECO:0000256" key="1">
    <source>
        <dbReference type="SAM" id="Phobius"/>
    </source>
</evidence>
<evidence type="ECO:0000313" key="4">
    <source>
        <dbReference type="EMBL" id="TWH78690.1"/>
    </source>
</evidence>
<dbReference type="PANTHER" id="PTHR33121">
    <property type="entry name" value="CYCLIC DI-GMP PHOSPHODIESTERASE PDEF"/>
    <property type="match status" value="1"/>
</dbReference>
<dbReference type="CDD" id="cd01948">
    <property type="entry name" value="EAL"/>
    <property type="match status" value="1"/>
</dbReference>
<feature type="domain" description="EAL" evidence="2">
    <location>
        <begin position="258"/>
        <end position="513"/>
    </location>
</feature>
<dbReference type="InterPro" id="IPR043128">
    <property type="entry name" value="Rev_trsase/Diguanyl_cyclase"/>
</dbReference>
<keyword evidence="5" id="KW-1185">Reference proteome</keyword>
<dbReference type="Pfam" id="PF00563">
    <property type="entry name" value="EAL"/>
    <property type="match status" value="1"/>
</dbReference>
<dbReference type="InterPro" id="IPR001633">
    <property type="entry name" value="EAL_dom"/>
</dbReference>
<gene>
    <name evidence="4" type="ORF">LY60_02718</name>
</gene>
<dbReference type="InterPro" id="IPR000160">
    <property type="entry name" value="GGDEF_dom"/>
</dbReference>
<dbReference type="EMBL" id="VLKH01000008">
    <property type="protein sequence ID" value="TWH78690.1"/>
    <property type="molecule type" value="Genomic_DNA"/>
</dbReference>
<keyword evidence="1" id="KW-1133">Transmembrane helix</keyword>
<feature type="transmembrane region" description="Helical" evidence="1">
    <location>
        <begin position="20"/>
        <end position="38"/>
    </location>
</feature>
<dbReference type="Pfam" id="PF00990">
    <property type="entry name" value="GGDEF"/>
    <property type="match status" value="1"/>
</dbReference>
<dbReference type="NCBIfam" id="TIGR00254">
    <property type="entry name" value="GGDEF"/>
    <property type="match status" value="1"/>
</dbReference>
<dbReference type="PROSITE" id="PS50883">
    <property type="entry name" value="EAL"/>
    <property type="match status" value="1"/>
</dbReference>
<name>A0A562J6G0_9FIRM</name>
<dbReference type="RefSeq" id="WP_145084669.1">
    <property type="nucleotide sequence ID" value="NZ_JAYFNS010000014.1"/>
</dbReference>
<feature type="transmembrane region" description="Helical" evidence="1">
    <location>
        <begin position="50"/>
        <end position="69"/>
    </location>
</feature>
<dbReference type="Proteomes" id="UP000315343">
    <property type="component" value="Unassembled WGS sequence"/>
</dbReference>
<dbReference type="AlphaFoldDB" id="A0A562J6G0"/>
<reference evidence="4 5" key="1">
    <citation type="submission" date="2019-07" db="EMBL/GenBank/DDBJ databases">
        <title>Genomic Encyclopedia of Type Strains, Phase I: the one thousand microbial genomes (KMG-I) project.</title>
        <authorList>
            <person name="Kyrpides N."/>
        </authorList>
    </citation>
    <scope>NUCLEOTIDE SEQUENCE [LARGE SCALE GENOMIC DNA]</scope>
    <source>
        <strain evidence="4 5">DSM 13558</strain>
    </source>
</reference>
<dbReference type="GO" id="GO:0071111">
    <property type="term" value="F:cyclic-guanylate-specific phosphodiesterase activity"/>
    <property type="evidence" value="ECO:0007669"/>
    <property type="project" value="InterPro"/>
</dbReference>
<proteinExistence type="predicted"/>
<dbReference type="InterPro" id="IPR029787">
    <property type="entry name" value="Nucleotide_cyclase"/>
</dbReference>
<keyword evidence="1" id="KW-0812">Transmembrane</keyword>
<sequence>MKKINNDEISKFKPFVKHYVIGAAFCTVIMILATLDLFSPGEDITLRDKLLLAFNFVFIVLEIGFYFIIRKGTIYLKNYNGRLNKDINTEAMDLVFNVRNKFKFIKDAEERINNNIEKKYALIHYDIKKFTIINNSVGYKVGDDILKKICKIFSKELKGEVFGKAEGDKFFVLFEYEEQNELIERMLNISDKIEYLSIWKKINIKPAVNMGIYFIDNDELELRVAIDRAEFAKSHLKNGYNSEYAIYNESIGNNLIEVRRIEDDMHKALANNEFKVYFQPKVSLDNGNLSGAEALVRWNHPELGLLSPMKFIHIFEKNGFIINLDKYVFEQVCVNMRKWIDSGYDVVPVSVNVSRIHFLNTDFVEEYNKIKEKYSIPNNLIEIEITESVVFNNDNEESIFTVMKNFKNEGFEISMDDFGSGYSSLGLLKEMPIDTLKLDKIFLNHIEENSSQIIMDNIVDIAKKLSLKVVSEGVETDLQVDFLKKTGCDMAQGFIFSKPKPVEDYEKLISSGRTNYFHLA</sequence>
<dbReference type="Gene3D" id="3.20.20.450">
    <property type="entry name" value="EAL domain"/>
    <property type="match status" value="1"/>
</dbReference>
<protein>
    <submittedName>
        <fullName evidence="4">Diguanylate cyclase (GGDEF)-like protein</fullName>
    </submittedName>
</protein>
<dbReference type="InterPro" id="IPR050706">
    <property type="entry name" value="Cyclic-di-GMP_PDE-like"/>
</dbReference>
<feature type="domain" description="GGDEF" evidence="3">
    <location>
        <begin position="118"/>
        <end position="249"/>
    </location>
</feature>
<keyword evidence="1" id="KW-0472">Membrane</keyword>
<dbReference type="PROSITE" id="PS50887">
    <property type="entry name" value="GGDEF"/>
    <property type="match status" value="1"/>
</dbReference>